<name>A0A812XLV1_SYMPI</name>
<dbReference type="Proteomes" id="UP000649617">
    <property type="component" value="Unassembled WGS sequence"/>
</dbReference>
<feature type="non-terminal residue" evidence="1">
    <location>
        <position position="1"/>
    </location>
</feature>
<dbReference type="AlphaFoldDB" id="A0A812XLV1"/>
<keyword evidence="2" id="KW-1185">Reference proteome</keyword>
<accession>A0A812XLV1</accession>
<dbReference type="EMBL" id="CAJNIZ010046069">
    <property type="protein sequence ID" value="CAE7738667.1"/>
    <property type="molecule type" value="Genomic_DNA"/>
</dbReference>
<sequence>FNISASEFDADGVSPTVQAFLAQVGTFLEVPPTNVKVDYQGSMMHVQKASLKPEAFQGLHLPIAITGGLIEDLYVEVPGGAKEPGKLSFASRSHGRMRIH</sequence>
<protein>
    <submittedName>
        <fullName evidence="1">Uncharacterized protein</fullName>
    </submittedName>
</protein>
<evidence type="ECO:0000313" key="1">
    <source>
        <dbReference type="EMBL" id="CAE7738667.1"/>
    </source>
</evidence>
<reference evidence="1" key="1">
    <citation type="submission" date="2021-02" db="EMBL/GenBank/DDBJ databases">
        <authorList>
            <person name="Dougan E. K."/>
            <person name="Rhodes N."/>
            <person name="Thang M."/>
            <person name="Chan C."/>
        </authorList>
    </citation>
    <scope>NUCLEOTIDE SEQUENCE</scope>
</reference>
<gene>
    <name evidence="1" type="ORF">SPIL2461_LOCUS21238</name>
</gene>
<comment type="caution">
    <text evidence="1">The sequence shown here is derived from an EMBL/GenBank/DDBJ whole genome shotgun (WGS) entry which is preliminary data.</text>
</comment>
<dbReference type="OrthoDB" id="409608at2759"/>
<evidence type="ECO:0000313" key="2">
    <source>
        <dbReference type="Proteomes" id="UP000649617"/>
    </source>
</evidence>
<feature type="non-terminal residue" evidence="1">
    <location>
        <position position="100"/>
    </location>
</feature>
<organism evidence="1 2">
    <name type="scientific">Symbiodinium pilosum</name>
    <name type="common">Dinoflagellate</name>
    <dbReference type="NCBI Taxonomy" id="2952"/>
    <lineage>
        <taxon>Eukaryota</taxon>
        <taxon>Sar</taxon>
        <taxon>Alveolata</taxon>
        <taxon>Dinophyceae</taxon>
        <taxon>Suessiales</taxon>
        <taxon>Symbiodiniaceae</taxon>
        <taxon>Symbiodinium</taxon>
    </lineage>
</organism>
<proteinExistence type="predicted"/>